<sequence>MKIAINWHFELIWSLNKESLTYKEPKPSSNEYALLNPHLQRDTGLNSSPQANRHYSDFL</sequence>
<dbReference type="RefSeq" id="WP_021705946.1">
    <property type="nucleotide sequence ID" value="NZ_BATJ01000010.1"/>
</dbReference>
<evidence type="ECO:0000313" key="3">
    <source>
        <dbReference type="Proteomes" id="UP000016570"/>
    </source>
</evidence>
<feature type="region of interest" description="Disordered" evidence="1">
    <location>
        <begin position="24"/>
        <end position="59"/>
    </location>
</feature>
<accession>U3A2R8</accession>
<name>U3A2R8_VIBPR</name>
<proteinExistence type="predicted"/>
<evidence type="ECO:0000256" key="1">
    <source>
        <dbReference type="SAM" id="MobiDB-lite"/>
    </source>
</evidence>
<evidence type="ECO:0000313" key="2">
    <source>
        <dbReference type="EMBL" id="GAD67975.1"/>
    </source>
</evidence>
<protein>
    <submittedName>
        <fullName evidence="2">Uncharacterized protein</fullName>
    </submittedName>
</protein>
<gene>
    <name evidence="2" type="ORF">VPR01S_10_01710</name>
</gene>
<comment type="caution">
    <text evidence="2">The sequence shown here is derived from an EMBL/GenBank/DDBJ whole genome shotgun (WGS) entry which is preliminary data.</text>
</comment>
<keyword evidence="3" id="KW-1185">Reference proteome</keyword>
<organism evidence="2 3">
    <name type="scientific">Vibrio proteolyticus NBRC 13287</name>
    <dbReference type="NCBI Taxonomy" id="1219065"/>
    <lineage>
        <taxon>Bacteria</taxon>
        <taxon>Pseudomonadati</taxon>
        <taxon>Pseudomonadota</taxon>
        <taxon>Gammaproteobacteria</taxon>
        <taxon>Vibrionales</taxon>
        <taxon>Vibrionaceae</taxon>
        <taxon>Vibrio</taxon>
    </lineage>
</organism>
<dbReference type="Proteomes" id="UP000016570">
    <property type="component" value="Unassembled WGS sequence"/>
</dbReference>
<reference evidence="2 3" key="1">
    <citation type="submission" date="2013-09" db="EMBL/GenBank/DDBJ databases">
        <title>Whole genome shotgun sequence of Vibrio proteolyticus NBRC 13287.</title>
        <authorList>
            <person name="Isaki S."/>
            <person name="Hosoyama A."/>
            <person name="Numata M."/>
            <person name="Hashimoto M."/>
            <person name="Hosoyama Y."/>
            <person name="Tsuchikane K."/>
            <person name="Noguchi M."/>
            <person name="Hirakata S."/>
            <person name="Ichikawa N."/>
            <person name="Ohji S."/>
            <person name="Yamazoe A."/>
            <person name="Fujita N."/>
        </authorList>
    </citation>
    <scope>NUCLEOTIDE SEQUENCE [LARGE SCALE GENOMIC DNA]</scope>
    <source>
        <strain evidence="2 3">NBRC 13287</strain>
    </source>
</reference>
<dbReference type="EMBL" id="BATJ01000010">
    <property type="protein sequence ID" value="GAD67975.1"/>
    <property type="molecule type" value="Genomic_DNA"/>
</dbReference>
<dbReference type="AlphaFoldDB" id="U3A2R8"/>
<feature type="compositionally biased region" description="Polar residues" evidence="1">
    <location>
        <begin position="43"/>
        <end position="53"/>
    </location>
</feature>